<gene>
    <name evidence="3" type="ORF">GCM10025782_20040</name>
</gene>
<feature type="region of interest" description="Disordered" evidence="1">
    <location>
        <begin position="43"/>
        <end position="62"/>
    </location>
</feature>
<name>A0ABP8Y708_9MICO</name>
<evidence type="ECO:0000313" key="4">
    <source>
        <dbReference type="Proteomes" id="UP001500556"/>
    </source>
</evidence>
<keyword evidence="4" id="KW-1185">Reference proteome</keyword>
<keyword evidence="2" id="KW-0812">Transmembrane</keyword>
<keyword evidence="2" id="KW-1133">Transmembrane helix</keyword>
<dbReference type="Proteomes" id="UP001500556">
    <property type="component" value="Unassembled WGS sequence"/>
</dbReference>
<dbReference type="InterPro" id="IPR014229">
    <property type="entry name" value="Spore_YtfJ"/>
</dbReference>
<evidence type="ECO:0000256" key="2">
    <source>
        <dbReference type="SAM" id="Phobius"/>
    </source>
</evidence>
<sequence>MTPMDLQELLSKVTSDLSVKRVFGEPIEHEGTLIIPVARVRGGAGGGASTAEANEGSGGGGGVDARPIGVFVVKGPDVSWQPALDVTRVAIGGQVLAMVLFLVLRSVLRRR</sequence>
<accession>A0ABP8Y708</accession>
<evidence type="ECO:0000256" key="1">
    <source>
        <dbReference type="SAM" id="MobiDB-lite"/>
    </source>
</evidence>
<dbReference type="EMBL" id="BAABLO010000005">
    <property type="protein sequence ID" value="GAA4722108.1"/>
    <property type="molecule type" value="Genomic_DNA"/>
</dbReference>
<keyword evidence="2" id="KW-0472">Membrane</keyword>
<feature type="transmembrane region" description="Helical" evidence="2">
    <location>
        <begin position="89"/>
        <end position="108"/>
    </location>
</feature>
<organism evidence="3 4">
    <name type="scientific">Pedococcus ginsenosidimutans</name>
    <dbReference type="NCBI Taxonomy" id="490570"/>
    <lineage>
        <taxon>Bacteria</taxon>
        <taxon>Bacillati</taxon>
        <taxon>Actinomycetota</taxon>
        <taxon>Actinomycetes</taxon>
        <taxon>Micrococcales</taxon>
        <taxon>Intrasporangiaceae</taxon>
        <taxon>Pedococcus</taxon>
    </lineage>
</organism>
<proteinExistence type="predicted"/>
<evidence type="ECO:0000313" key="3">
    <source>
        <dbReference type="EMBL" id="GAA4722108.1"/>
    </source>
</evidence>
<dbReference type="Pfam" id="PF09579">
    <property type="entry name" value="Spore_YtfJ"/>
    <property type="match status" value="1"/>
</dbReference>
<protein>
    <recommendedName>
        <fullName evidence="5">Sporulation protein</fullName>
    </recommendedName>
</protein>
<evidence type="ECO:0008006" key="5">
    <source>
        <dbReference type="Google" id="ProtNLM"/>
    </source>
</evidence>
<comment type="caution">
    <text evidence="3">The sequence shown here is derived from an EMBL/GenBank/DDBJ whole genome shotgun (WGS) entry which is preliminary data.</text>
</comment>
<reference evidence="4" key="1">
    <citation type="journal article" date="2019" name="Int. J. Syst. Evol. Microbiol.">
        <title>The Global Catalogue of Microorganisms (GCM) 10K type strain sequencing project: providing services to taxonomists for standard genome sequencing and annotation.</title>
        <authorList>
            <consortium name="The Broad Institute Genomics Platform"/>
            <consortium name="The Broad Institute Genome Sequencing Center for Infectious Disease"/>
            <person name="Wu L."/>
            <person name="Ma J."/>
        </authorList>
    </citation>
    <scope>NUCLEOTIDE SEQUENCE [LARGE SCALE GENOMIC DNA]</scope>
    <source>
        <strain evidence="4">JCM 18961</strain>
    </source>
</reference>